<evidence type="ECO:0000313" key="2">
    <source>
        <dbReference type="EMBL" id="MDT2738110.1"/>
    </source>
</evidence>
<gene>
    <name evidence="2" type="ORF">P7H00_13435</name>
</gene>
<evidence type="ECO:0000313" key="3">
    <source>
        <dbReference type="Proteomes" id="UP001180842"/>
    </source>
</evidence>
<organism evidence="2 3">
    <name type="scientific">Enterococcus pseudoavium</name>
    <dbReference type="NCBI Taxonomy" id="44007"/>
    <lineage>
        <taxon>Bacteria</taxon>
        <taxon>Bacillati</taxon>
        <taxon>Bacillota</taxon>
        <taxon>Bacilli</taxon>
        <taxon>Lactobacillales</taxon>
        <taxon>Enterococcaceae</taxon>
        <taxon>Enterococcus</taxon>
    </lineage>
</organism>
<keyword evidence="1" id="KW-0472">Membrane</keyword>
<dbReference type="EMBL" id="JARQAI010000029">
    <property type="protein sequence ID" value="MDT2738110.1"/>
    <property type="molecule type" value="Genomic_DNA"/>
</dbReference>
<keyword evidence="1" id="KW-1133">Transmembrane helix</keyword>
<dbReference type="AlphaFoldDB" id="A0AAE4KXN6"/>
<keyword evidence="1" id="KW-0812">Transmembrane</keyword>
<proteinExistence type="predicted"/>
<accession>A0AAE4KXN6</accession>
<dbReference type="Proteomes" id="UP001180842">
    <property type="component" value="Unassembled WGS sequence"/>
</dbReference>
<evidence type="ECO:0000256" key="1">
    <source>
        <dbReference type="SAM" id="Phobius"/>
    </source>
</evidence>
<sequence>MLNIGEIATWAGWFATIAGLILLVIRPILASFTKISDNLTKMAHSQSKTPNNRHNNYFGGNRLFSWLLLF</sequence>
<name>A0AAE4KXN6_9ENTE</name>
<dbReference type="RefSeq" id="WP_311797553.1">
    <property type="nucleotide sequence ID" value="NZ_JARQAI010000029.1"/>
</dbReference>
<protein>
    <submittedName>
        <fullName evidence="2">Uncharacterized protein</fullName>
    </submittedName>
</protein>
<comment type="caution">
    <text evidence="2">The sequence shown here is derived from an EMBL/GenBank/DDBJ whole genome shotgun (WGS) entry which is preliminary data.</text>
</comment>
<reference evidence="2" key="1">
    <citation type="submission" date="2023-03" db="EMBL/GenBank/DDBJ databases">
        <authorList>
            <person name="Shen W."/>
            <person name="Cai J."/>
        </authorList>
    </citation>
    <scope>NUCLEOTIDE SEQUENCE</scope>
    <source>
        <strain evidence="2">P69-2</strain>
    </source>
</reference>
<feature type="transmembrane region" description="Helical" evidence="1">
    <location>
        <begin position="12"/>
        <end position="32"/>
    </location>
</feature>